<dbReference type="InterPro" id="IPR045339">
    <property type="entry name" value="DUF6534"/>
</dbReference>
<gene>
    <name evidence="3" type="ORF">BT96DRAFT_1024024</name>
</gene>
<keyword evidence="4" id="KW-1185">Reference proteome</keyword>
<dbReference type="AlphaFoldDB" id="A0A6A4H0F6"/>
<feature type="domain" description="DUF6534" evidence="2">
    <location>
        <begin position="68"/>
        <end position="163"/>
    </location>
</feature>
<accession>A0A6A4H0F6</accession>
<feature type="transmembrane region" description="Helical" evidence="1">
    <location>
        <begin position="137"/>
        <end position="159"/>
    </location>
</feature>
<keyword evidence="1" id="KW-0812">Transmembrane</keyword>
<keyword evidence="1" id="KW-0472">Membrane</keyword>
<evidence type="ECO:0000313" key="3">
    <source>
        <dbReference type="EMBL" id="KAE9391541.1"/>
    </source>
</evidence>
<dbReference type="EMBL" id="ML769620">
    <property type="protein sequence ID" value="KAE9391541.1"/>
    <property type="molecule type" value="Genomic_DNA"/>
</dbReference>
<evidence type="ECO:0000313" key="4">
    <source>
        <dbReference type="Proteomes" id="UP000799118"/>
    </source>
</evidence>
<sequence length="228" mass="25484">MSSLSTAEQAQINLSVGGVLSSNYLPYLTMGIVLSASIWSYDWAVANYANPAALAFTHWTLAAEPFLLAADALITSSMFYYLDLRFRIELHKMQQNQAGYRAPRRFRRLIARTVECNLLSLFAQAIAIGLFNNTRIGLYYLITNMMLVKVYTFSLLVSLNCRHPDNGHGTSEGGFSSIRGGDVELNVLGDRHTCAFPSTQIPVHIQRETTIEWQGQTKGPAFNVDEFF</sequence>
<evidence type="ECO:0000256" key="1">
    <source>
        <dbReference type="SAM" id="Phobius"/>
    </source>
</evidence>
<protein>
    <recommendedName>
        <fullName evidence="2">DUF6534 domain-containing protein</fullName>
    </recommendedName>
</protein>
<reference evidence="3" key="1">
    <citation type="journal article" date="2019" name="Environ. Microbiol.">
        <title>Fungal ecological strategies reflected in gene transcription - a case study of two litter decomposers.</title>
        <authorList>
            <person name="Barbi F."/>
            <person name="Kohler A."/>
            <person name="Barry K."/>
            <person name="Baskaran P."/>
            <person name="Daum C."/>
            <person name="Fauchery L."/>
            <person name="Ihrmark K."/>
            <person name="Kuo A."/>
            <person name="LaButti K."/>
            <person name="Lipzen A."/>
            <person name="Morin E."/>
            <person name="Grigoriev I.V."/>
            <person name="Henrissat B."/>
            <person name="Lindahl B."/>
            <person name="Martin F."/>
        </authorList>
    </citation>
    <scope>NUCLEOTIDE SEQUENCE</scope>
    <source>
        <strain evidence="3">JB14</strain>
    </source>
</reference>
<feature type="transmembrane region" description="Helical" evidence="1">
    <location>
        <begin position="109"/>
        <end position="131"/>
    </location>
</feature>
<name>A0A6A4H0F6_9AGAR</name>
<proteinExistence type="predicted"/>
<dbReference type="Pfam" id="PF20152">
    <property type="entry name" value="DUF6534"/>
    <property type="match status" value="1"/>
</dbReference>
<evidence type="ECO:0000259" key="2">
    <source>
        <dbReference type="Pfam" id="PF20152"/>
    </source>
</evidence>
<feature type="transmembrane region" description="Helical" evidence="1">
    <location>
        <begin position="61"/>
        <end position="82"/>
    </location>
</feature>
<organism evidence="3 4">
    <name type="scientific">Gymnopus androsaceus JB14</name>
    <dbReference type="NCBI Taxonomy" id="1447944"/>
    <lineage>
        <taxon>Eukaryota</taxon>
        <taxon>Fungi</taxon>
        <taxon>Dikarya</taxon>
        <taxon>Basidiomycota</taxon>
        <taxon>Agaricomycotina</taxon>
        <taxon>Agaricomycetes</taxon>
        <taxon>Agaricomycetidae</taxon>
        <taxon>Agaricales</taxon>
        <taxon>Marasmiineae</taxon>
        <taxon>Omphalotaceae</taxon>
        <taxon>Gymnopus</taxon>
    </lineage>
</organism>
<keyword evidence="1" id="KW-1133">Transmembrane helix</keyword>
<dbReference type="Proteomes" id="UP000799118">
    <property type="component" value="Unassembled WGS sequence"/>
</dbReference>